<proteinExistence type="predicted"/>
<dbReference type="Proteomes" id="UP000185093">
    <property type="component" value="Unassembled WGS sequence"/>
</dbReference>
<dbReference type="InterPro" id="IPR012675">
    <property type="entry name" value="Beta-grasp_dom_sf"/>
</dbReference>
<keyword evidence="2" id="KW-1185">Reference proteome</keyword>
<comment type="caution">
    <text evidence="1">The sequence shown here is derived from an EMBL/GenBank/DDBJ whole genome shotgun (WGS) entry which is preliminary data.</text>
</comment>
<dbReference type="Pfam" id="PF02597">
    <property type="entry name" value="ThiS"/>
    <property type="match status" value="1"/>
</dbReference>
<protein>
    <submittedName>
        <fullName evidence="1">Sulfur carrier protein</fullName>
    </submittedName>
</protein>
<organism evidence="1 2">
    <name type="scientific">Acetomicrobium flavidum</name>
    <dbReference type="NCBI Taxonomy" id="49896"/>
    <lineage>
        <taxon>Bacteria</taxon>
        <taxon>Thermotogati</taxon>
        <taxon>Synergistota</taxon>
        <taxon>Synergistia</taxon>
        <taxon>Synergistales</taxon>
        <taxon>Acetomicrobiaceae</taxon>
        <taxon>Acetomicrobium</taxon>
    </lineage>
</organism>
<dbReference type="InterPro" id="IPR016155">
    <property type="entry name" value="Mopterin_synth/thiamin_S_b"/>
</dbReference>
<accession>A0ABY1JAT4</accession>
<evidence type="ECO:0000313" key="1">
    <source>
        <dbReference type="EMBL" id="SIN62582.1"/>
    </source>
</evidence>
<dbReference type="EMBL" id="FSQZ01000001">
    <property type="protein sequence ID" value="SIN62582.1"/>
    <property type="molecule type" value="Genomic_DNA"/>
</dbReference>
<evidence type="ECO:0000313" key="2">
    <source>
        <dbReference type="Proteomes" id="UP000185093"/>
    </source>
</evidence>
<dbReference type="SUPFAM" id="SSF54285">
    <property type="entry name" value="MoaD/ThiS"/>
    <property type="match status" value="1"/>
</dbReference>
<dbReference type="InterPro" id="IPR003749">
    <property type="entry name" value="ThiS/MoaD-like"/>
</dbReference>
<dbReference type="RefSeq" id="WP_014806784.1">
    <property type="nucleotide sequence ID" value="NZ_DAONBL010000038.1"/>
</dbReference>
<reference evidence="1 2" key="1">
    <citation type="submission" date="2016-11" db="EMBL/GenBank/DDBJ databases">
        <authorList>
            <person name="Varghese N."/>
            <person name="Submissions S."/>
        </authorList>
    </citation>
    <scope>NUCLEOTIDE SEQUENCE [LARGE SCALE GENOMIC DNA]</scope>
    <source>
        <strain evidence="1 2">DSM 20664</strain>
    </source>
</reference>
<gene>
    <name evidence="1" type="ORF">SAMN05444368_0195</name>
</gene>
<name>A0ABY1JAT4_9BACT</name>
<dbReference type="Gene3D" id="3.10.20.30">
    <property type="match status" value="1"/>
</dbReference>
<sequence length="62" mass="6999">MKVRYRGEVFEFNEPMSVNKLLKKFSLTRGEAVVVRNGTITTEDELLLPDDDVRIINTVSGG</sequence>